<name>Q22H15_TETTS</name>
<dbReference type="AlphaFoldDB" id="Q22H15"/>
<proteinExistence type="predicted"/>
<protein>
    <submittedName>
        <fullName evidence="1">Uncharacterized protein</fullName>
    </submittedName>
</protein>
<accession>Q22H15</accession>
<sequence length="261" mass="31136">MFLWFVLLRGYMKLSKYLQVKFLKKHKIYSQLLLLLLKSYKYWILKMYGKQINKNSVYNLNKNQFKIKQNFFESVFELQTKKIKNIIQNFLIARKQTNKQAKNKIQQNNHSLQINRFKQKQLFVIKQINNKKFNQIKKNNNQINQQKPILRQLIMGSSCVTGKAKNYKSKPDNAPKKEGHVENPEEFKKQADLITYQHKFPTIRPLLNNDLYKSRLSQNRKNTLEYIDQLQQAQVQKKISSQKTSSLSQVSMNFQATRVVI</sequence>
<evidence type="ECO:0000313" key="2">
    <source>
        <dbReference type="Proteomes" id="UP000009168"/>
    </source>
</evidence>
<evidence type="ECO:0000313" key="1">
    <source>
        <dbReference type="EMBL" id="EAR84509.2"/>
    </source>
</evidence>
<dbReference type="EMBL" id="GG662502">
    <property type="protein sequence ID" value="EAR84509.2"/>
    <property type="molecule type" value="Genomic_DNA"/>
</dbReference>
<dbReference type="HOGENOM" id="CLU_2215247_0_0_1"/>
<reference evidence="2" key="1">
    <citation type="journal article" date="2006" name="PLoS Biol.">
        <title>Macronuclear genome sequence of the ciliate Tetrahymena thermophila, a model eukaryote.</title>
        <authorList>
            <person name="Eisen J.A."/>
            <person name="Coyne R.S."/>
            <person name="Wu M."/>
            <person name="Wu D."/>
            <person name="Thiagarajan M."/>
            <person name="Wortman J.R."/>
            <person name="Badger J.H."/>
            <person name="Ren Q."/>
            <person name="Amedeo P."/>
            <person name="Jones K.M."/>
            <person name="Tallon L.J."/>
            <person name="Delcher A.L."/>
            <person name="Salzberg S.L."/>
            <person name="Silva J.C."/>
            <person name="Haas B.J."/>
            <person name="Majoros W.H."/>
            <person name="Farzad M."/>
            <person name="Carlton J.M."/>
            <person name="Smith R.K. Jr."/>
            <person name="Garg J."/>
            <person name="Pearlman R.E."/>
            <person name="Karrer K.M."/>
            <person name="Sun L."/>
            <person name="Manning G."/>
            <person name="Elde N.C."/>
            <person name="Turkewitz A.P."/>
            <person name="Asai D.J."/>
            <person name="Wilkes D.E."/>
            <person name="Wang Y."/>
            <person name="Cai H."/>
            <person name="Collins K."/>
            <person name="Stewart B.A."/>
            <person name="Lee S.R."/>
            <person name="Wilamowska K."/>
            <person name="Weinberg Z."/>
            <person name="Ruzzo W.L."/>
            <person name="Wloga D."/>
            <person name="Gaertig J."/>
            <person name="Frankel J."/>
            <person name="Tsao C.-C."/>
            <person name="Gorovsky M.A."/>
            <person name="Keeling P.J."/>
            <person name="Waller R.F."/>
            <person name="Patron N.J."/>
            <person name="Cherry J.M."/>
            <person name="Stover N.A."/>
            <person name="Krieger C.J."/>
            <person name="del Toro C."/>
            <person name="Ryder H.F."/>
            <person name="Williamson S.C."/>
            <person name="Barbeau R.A."/>
            <person name="Hamilton E.P."/>
            <person name="Orias E."/>
        </authorList>
    </citation>
    <scope>NUCLEOTIDE SEQUENCE [LARGE SCALE GENOMIC DNA]</scope>
    <source>
        <strain evidence="2">SB210</strain>
    </source>
</reference>
<dbReference type="InParanoid" id="Q22H15"/>
<dbReference type="RefSeq" id="XP_001032172.2">
    <property type="nucleotide sequence ID" value="XM_001032172.2"/>
</dbReference>
<organism evidence="1 2">
    <name type="scientific">Tetrahymena thermophila (strain SB210)</name>
    <dbReference type="NCBI Taxonomy" id="312017"/>
    <lineage>
        <taxon>Eukaryota</taxon>
        <taxon>Sar</taxon>
        <taxon>Alveolata</taxon>
        <taxon>Ciliophora</taxon>
        <taxon>Intramacronucleata</taxon>
        <taxon>Oligohymenophorea</taxon>
        <taxon>Hymenostomatida</taxon>
        <taxon>Tetrahymenina</taxon>
        <taxon>Tetrahymenidae</taxon>
        <taxon>Tetrahymena</taxon>
    </lineage>
</organism>
<dbReference type="KEGG" id="tet:TTHERM_00655370"/>
<dbReference type="Proteomes" id="UP000009168">
    <property type="component" value="Unassembled WGS sequence"/>
</dbReference>
<dbReference type="GeneID" id="7832779"/>
<keyword evidence="2" id="KW-1185">Reference proteome</keyword>
<gene>
    <name evidence="1" type="ORF">TTHERM_00655370</name>
</gene>